<dbReference type="EMBL" id="LVKK01000183">
    <property type="protein sequence ID" value="OAG34063.1"/>
    <property type="molecule type" value="Genomic_DNA"/>
</dbReference>
<gene>
    <name evidence="7" type="ORF">AYO21_11783</name>
</gene>
<keyword evidence="8" id="KW-1185">Reference proteome</keyword>
<keyword evidence="3" id="KW-0547">Nucleotide-binding</keyword>
<dbReference type="InterPro" id="IPR011009">
    <property type="entry name" value="Kinase-like_dom_sf"/>
</dbReference>
<dbReference type="GO" id="GO:0004674">
    <property type="term" value="F:protein serine/threonine kinase activity"/>
    <property type="evidence" value="ECO:0007669"/>
    <property type="project" value="UniProtKB-KW"/>
</dbReference>
<dbReference type="PANTHER" id="PTHR45646">
    <property type="entry name" value="SERINE/THREONINE-PROTEIN KINASE DOA-RELATED"/>
    <property type="match status" value="1"/>
</dbReference>
<dbReference type="Proteomes" id="UP000077002">
    <property type="component" value="Unassembled WGS sequence"/>
</dbReference>
<evidence type="ECO:0000256" key="3">
    <source>
        <dbReference type="ARBA" id="ARBA00022741"/>
    </source>
</evidence>
<evidence type="ECO:0000256" key="1">
    <source>
        <dbReference type="ARBA" id="ARBA00022527"/>
    </source>
</evidence>
<dbReference type="RefSeq" id="XP_022506015.1">
    <property type="nucleotide sequence ID" value="XM_022661666.1"/>
</dbReference>
<protein>
    <recommendedName>
        <fullName evidence="6">Protein kinase domain-containing protein</fullName>
    </recommendedName>
</protein>
<sequence length="161" mass="18242">MKSHDDPSIPVLTDRGLIYATRPMTPELSGAPVVTDFGQMRPMLPLSTDWWMPDLDRAPEILLKLPWGFPVDVWSVGIMMLERLEGRNIVDPIDRVNNHYVLPLALAQYIAYLGPPALAIVEQETFLTLIRGIMTWDAEARLTANEALLHGWMMRAYGQML</sequence>
<evidence type="ECO:0000259" key="6">
    <source>
        <dbReference type="PROSITE" id="PS50011"/>
    </source>
</evidence>
<evidence type="ECO:0000313" key="8">
    <source>
        <dbReference type="Proteomes" id="UP000077002"/>
    </source>
</evidence>
<evidence type="ECO:0000313" key="7">
    <source>
        <dbReference type="EMBL" id="OAG34063.1"/>
    </source>
</evidence>
<proteinExistence type="predicted"/>
<keyword evidence="1" id="KW-0723">Serine/threonine-protein kinase</keyword>
<evidence type="ECO:0000256" key="5">
    <source>
        <dbReference type="ARBA" id="ARBA00022840"/>
    </source>
</evidence>
<dbReference type="SUPFAM" id="SSF56112">
    <property type="entry name" value="Protein kinase-like (PK-like)"/>
    <property type="match status" value="1"/>
</dbReference>
<reference evidence="7 8" key="1">
    <citation type="submission" date="2016-03" db="EMBL/GenBank/DDBJ databases">
        <title>Draft genome sequence of the Fonsecaea monophora CBS 269.37.</title>
        <authorList>
            <person name="Bombassaro A."/>
            <person name="Vinicius W.A."/>
            <person name="De Hoog S."/>
            <person name="Sun J."/>
            <person name="Souza E.M."/>
            <person name="Raittz R.T."/>
            <person name="Costa F."/>
            <person name="Leao A.C."/>
            <person name="Tadra-Sfeir M.Z."/>
            <person name="Baura V."/>
            <person name="Balsanelli E."/>
            <person name="Pedrosa F.O."/>
            <person name="Moreno L.F."/>
            <person name="Steffens M.B."/>
            <person name="Xi L."/>
            <person name="Bocca A.L."/>
            <person name="Felipe M.S."/>
            <person name="Teixeira M."/>
            <person name="Telles Filho F.Q."/>
            <person name="Azevedo C.M."/>
            <person name="Gomes R."/>
            <person name="Vicente V.A."/>
        </authorList>
    </citation>
    <scope>NUCLEOTIDE SEQUENCE [LARGE SCALE GENOMIC DNA]</scope>
    <source>
        <strain evidence="7 8">CBS 269.37</strain>
    </source>
</reference>
<dbReference type="Gene3D" id="1.10.510.10">
    <property type="entry name" value="Transferase(Phosphotransferase) domain 1"/>
    <property type="match status" value="1"/>
</dbReference>
<keyword evidence="5" id="KW-0067">ATP-binding</keyword>
<dbReference type="Pfam" id="PF00069">
    <property type="entry name" value="Pkinase"/>
    <property type="match status" value="1"/>
</dbReference>
<dbReference type="GO" id="GO:0005524">
    <property type="term" value="F:ATP binding"/>
    <property type="evidence" value="ECO:0007669"/>
    <property type="project" value="UniProtKB-KW"/>
</dbReference>
<evidence type="ECO:0000256" key="4">
    <source>
        <dbReference type="ARBA" id="ARBA00022777"/>
    </source>
</evidence>
<name>A0A177EQ01_9EURO</name>
<keyword evidence="4" id="KW-0418">Kinase</keyword>
<dbReference type="PROSITE" id="PS50011">
    <property type="entry name" value="PROTEIN_KINASE_DOM"/>
    <property type="match status" value="1"/>
</dbReference>
<comment type="caution">
    <text evidence="7">The sequence shown here is derived from an EMBL/GenBank/DDBJ whole genome shotgun (WGS) entry which is preliminary data.</text>
</comment>
<feature type="domain" description="Protein kinase" evidence="6">
    <location>
        <begin position="1"/>
        <end position="153"/>
    </location>
</feature>
<dbReference type="OrthoDB" id="5979581at2759"/>
<dbReference type="GO" id="GO:0005634">
    <property type="term" value="C:nucleus"/>
    <property type="evidence" value="ECO:0007669"/>
    <property type="project" value="TreeGrafter"/>
</dbReference>
<dbReference type="InterPro" id="IPR051175">
    <property type="entry name" value="CLK_kinases"/>
</dbReference>
<dbReference type="PANTHER" id="PTHR45646:SF11">
    <property type="entry name" value="SERINE_THREONINE-PROTEIN KINASE DOA"/>
    <property type="match status" value="1"/>
</dbReference>
<evidence type="ECO:0000256" key="2">
    <source>
        <dbReference type="ARBA" id="ARBA00022679"/>
    </source>
</evidence>
<dbReference type="InterPro" id="IPR000719">
    <property type="entry name" value="Prot_kinase_dom"/>
</dbReference>
<organism evidence="7 8">
    <name type="scientific">Fonsecaea monophora</name>
    <dbReference type="NCBI Taxonomy" id="254056"/>
    <lineage>
        <taxon>Eukaryota</taxon>
        <taxon>Fungi</taxon>
        <taxon>Dikarya</taxon>
        <taxon>Ascomycota</taxon>
        <taxon>Pezizomycotina</taxon>
        <taxon>Eurotiomycetes</taxon>
        <taxon>Chaetothyriomycetidae</taxon>
        <taxon>Chaetothyriales</taxon>
        <taxon>Herpotrichiellaceae</taxon>
        <taxon>Fonsecaea</taxon>
    </lineage>
</organism>
<dbReference type="AlphaFoldDB" id="A0A177EQ01"/>
<dbReference type="GeneID" id="34606870"/>
<accession>A0A177EQ01</accession>
<keyword evidence="2" id="KW-0808">Transferase</keyword>